<dbReference type="GeneID" id="30012351"/>
<evidence type="ECO:0000256" key="4">
    <source>
        <dbReference type="ARBA" id="ARBA00023136"/>
    </source>
</evidence>
<comment type="caution">
    <text evidence="7">The sequence shown here is derived from an EMBL/GenBank/DDBJ whole genome shotgun (WGS) entry which is preliminary data.</text>
</comment>
<feature type="transmembrane region" description="Helical" evidence="5">
    <location>
        <begin position="330"/>
        <end position="355"/>
    </location>
</feature>
<evidence type="ECO:0000313" key="8">
    <source>
        <dbReference type="Proteomes" id="UP000078343"/>
    </source>
</evidence>
<feature type="transmembrane region" description="Helical" evidence="5">
    <location>
        <begin position="105"/>
        <end position="124"/>
    </location>
</feature>
<name>A0A178ZEG0_9EURO</name>
<evidence type="ECO:0000313" key="7">
    <source>
        <dbReference type="EMBL" id="OAP57445.1"/>
    </source>
</evidence>
<dbReference type="InterPro" id="IPR036259">
    <property type="entry name" value="MFS_trans_sf"/>
</dbReference>
<dbReference type="PANTHER" id="PTHR23502">
    <property type="entry name" value="MAJOR FACILITATOR SUPERFAMILY"/>
    <property type="match status" value="1"/>
</dbReference>
<dbReference type="AlphaFoldDB" id="A0A178ZEG0"/>
<feature type="transmembrane region" description="Helical" evidence="5">
    <location>
        <begin position="217"/>
        <end position="239"/>
    </location>
</feature>
<dbReference type="Pfam" id="PF07690">
    <property type="entry name" value="MFS_1"/>
    <property type="match status" value="1"/>
</dbReference>
<dbReference type="SUPFAM" id="SSF103473">
    <property type="entry name" value="MFS general substrate transporter"/>
    <property type="match status" value="1"/>
</dbReference>
<dbReference type="GO" id="GO:0022857">
    <property type="term" value="F:transmembrane transporter activity"/>
    <property type="evidence" value="ECO:0007669"/>
    <property type="project" value="InterPro"/>
</dbReference>
<evidence type="ECO:0000259" key="6">
    <source>
        <dbReference type="PROSITE" id="PS50850"/>
    </source>
</evidence>
<dbReference type="InterPro" id="IPR011701">
    <property type="entry name" value="MFS"/>
</dbReference>
<dbReference type="Proteomes" id="UP000078343">
    <property type="component" value="Unassembled WGS sequence"/>
</dbReference>
<dbReference type="OrthoDB" id="5215911at2759"/>
<accession>A0A178ZEG0</accession>
<dbReference type="EMBL" id="LVYI01000007">
    <property type="protein sequence ID" value="OAP57445.1"/>
    <property type="molecule type" value="Genomic_DNA"/>
</dbReference>
<feature type="transmembrane region" description="Helical" evidence="5">
    <location>
        <begin position="419"/>
        <end position="440"/>
    </location>
</feature>
<evidence type="ECO:0000256" key="3">
    <source>
        <dbReference type="ARBA" id="ARBA00022989"/>
    </source>
</evidence>
<keyword evidence="3 5" id="KW-1133">Transmembrane helix</keyword>
<organism evidence="7 8">
    <name type="scientific">Fonsecaea erecta</name>
    <dbReference type="NCBI Taxonomy" id="1367422"/>
    <lineage>
        <taxon>Eukaryota</taxon>
        <taxon>Fungi</taxon>
        <taxon>Dikarya</taxon>
        <taxon>Ascomycota</taxon>
        <taxon>Pezizomycotina</taxon>
        <taxon>Eurotiomycetes</taxon>
        <taxon>Chaetothyriomycetidae</taxon>
        <taxon>Chaetothyriales</taxon>
        <taxon>Herpotrichiellaceae</taxon>
        <taxon>Fonsecaea</taxon>
    </lineage>
</organism>
<feature type="transmembrane region" description="Helical" evidence="5">
    <location>
        <begin position="190"/>
        <end position="211"/>
    </location>
</feature>
<keyword evidence="4 5" id="KW-0472">Membrane</keyword>
<feature type="transmembrane region" description="Helical" evidence="5">
    <location>
        <begin position="375"/>
        <end position="398"/>
    </location>
</feature>
<feature type="domain" description="Major facilitator superfamily (MFS) profile" evidence="6">
    <location>
        <begin position="64"/>
        <end position="491"/>
    </location>
</feature>
<dbReference type="GO" id="GO:0005886">
    <property type="term" value="C:plasma membrane"/>
    <property type="evidence" value="ECO:0007669"/>
    <property type="project" value="TreeGrafter"/>
</dbReference>
<proteinExistence type="predicted"/>
<dbReference type="PROSITE" id="PS50850">
    <property type="entry name" value="MFS"/>
    <property type="match status" value="1"/>
</dbReference>
<gene>
    <name evidence="7" type="ORF">AYL99_08183</name>
</gene>
<evidence type="ECO:0000256" key="1">
    <source>
        <dbReference type="ARBA" id="ARBA00004141"/>
    </source>
</evidence>
<feature type="transmembrane region" description="Helical" evidence="5">
    <location>
        <begin position="63"/>
        <end position="85"/>
    </location>
</feature>
<dbReference type="Gene3D" id="1.20.1250.20">
    <property type="entry name" value="MFS general substrate transporter like domains"/>
    <property type="match status" value="1"/>
</dbReference>
<evidence type="ECO:0000256" key="5">
    <source>
        <dbReference type="SAM" id="Phobius"/>
    </source>
</evidence>
<dbReference type="PANTHER" id="PTHR23502:SF50">
    <property type="entry name" value="TRANSPORTER, PUTATIVE (AFU_ORTHOLOGUE AFUA_5G00430)-RELATED"/>
    <property type="match status" value="1"/>
</dbReference>
<protein>
    <recommendedName>
        <fullName evidence="6">Major facilitator superfamily (MFS) profile domain-containing protein</fullName>
    </recommendedName>
</protein>
<dbReference type="InterPro" id="IPR020846">
    <property type="entry name" value="MFS_dom"/>
</dbReference>
<keyword evidence="2 5" id="KW-0812">Transmembrane</keyword>
<evidence type="ECO:0000256" key="2">
    <source>
        <dbReference type="ARBA" id="ARBA00022692"/>
    </source>
</evidence>
<comment type="subcellular location">
    <subcellularLocation>
        <location evidence="1">Membrane</location>
        <topology evidence="1">Multi-pass membrane protein</topology>
    </subcellularLocation>
</comment>
<feature type="transmembrane region" description="Helical" evidence="5">
    <location>
        <begin position="446"/>
        <end position="471"/>
    </location>
</feature>
<keyword evidence="8" id="KW-1185">Reference proteome</keyword>
<reference evidence="7 8" key="1">
    <citation type="submission" date="2016-04" db="EMBL/GenBank/DDBJ databases">
        <title>Draft genome of Fonsecaea erecta CBS 125763.</title>
        <authorList>
            <person name="Weiss V.A."/>
            <person name="Vicente V.A."/>
            <person name="Raittz R.T."/>
            <person name="Moreno L.F."/>
            <person name="De Souza E.M."/>
            <person name="Pedrosa F.O."/>
            <person name="Steffens M.B."/>
            <person name="Faoro H."/>
            <person name="Tadra-Sfeir M.Z."/>
            <person name="Najafzadeh M.J."/>
            <person name="Felipe M.S."/>
            <person name="Teixeira M."/>
            <person name="Sun J."/>
            <person name="Xi L."/>
            <person name="Gomes R."/>
            <person name="De Azevedo C.M."/>
            <person name="Salgado C.G."/>
            <person name="Da Silva M.B."/>
            <person name="Nascimento M.F."/>
            <person name="Queiroz-Telles F."/>
            <person name="Attili D.S."/>
            <person name="Gorbushina A."/>
        </authorList>
    </citation>
    <scope>NUCLEOTIDE SEQUENCE [LARGE SCALE GENOMIC DNA]</scope>
    <source>
        <strain evidence="7 8">CBS 125763</strain>
    </source>
</reference>
<dbReference type="RefSeq" id="XP_018690812.1">
    <property type="nucleotide sequence ID" value="XM_018839691.1"/>
</dbReference>
<sequence length="491" mass="53888">MAHHTAEIPAELDLTPGTIFLEDDGSSAALHGVKRTGDGIVILHPQPSADPNDPLNWPRWQKCLNFAIVCYFTLIVFSILSVQTITWSALIEEFGYSITALSHSYALNLAGLALGCVFFIPLALMYGRKPVYVFTSVVLTAIVIGIANQKAIGDLYAQQVLSGLAGATSETLIQLTVADMFFVHQRGTMNGIYAVMVVTGNFVAPICAGFIVQSQGWRWVCWYNAIFMGIAALLFIFVYEDTKYISSSLRIIGQSATIQTSHQQEEPTLGEKGTNMTTSSIHGIERGSSNDARVDPPEIPRHGYLRRMRLYTMSPGTNPPMYLKHMARPFILMVRLPALAFVAFQYGILLCWIAILATTQATLFLYPPYNFDSRGIGLLSLAPFLGTALGSIWGGPLNDRYALWVAKRRKGIHEPEARLHGLVLPLITTPSGLLIYGISVAHGTHWIVPCIGSFCVGVGINSSAVILVTYYSDAYREVGRSVYRSVPSTLW</sequence>